<dbReference type="SMART" id="SM01043">
    <property type="entry name" value="BTAD"/>
    <property type="match status" value="1"/>
</dbReference>
<feature type="region of interest" description="Disordered" evidence="2">
    <location>
        <begin position="128"/>
        <end position="152"/>
    </location>
</feature>
<gene>
    <name evidence="5" type="ORF">RND15_34235</name>
</gene>
<feature type="compositionally biased region" description="Acidic residues" evidence="2">
    <location>
        <begin position="597"/>
        <end position="606"/>
    </location>
</feature>
<dbReference type="EMBL" id="JAVRFD010000021">
    <property type="protein sequence ID" value="MDT0547715.1"/>
    <property type="molecule type" value="Genomic_DNA"/>
</dbReference>
<dbReference type="Gene3D" id="1.25.40.10">
    <property type="entry name" value="Tetratricopeptide repeat domain"/>
    <property type="match status" value="1"/>
</dbReference>
<feature type="region of interest" description="Disordered" evidence="2">
    <location>
        <begin position="579"/>
        <end position="624"/>
    </location>
</feature>
<feature type="compositionally biased region" description="Pro residues" evidence="2">
    <location>
        <begin position="220"/>
        <end position="229"/>
    </location>
</feature>
<keyword evidence="6" id="KW-1185">Reference proteome</keyword>
<dbReference type="RefSeq" id="WP_311728304.1">
    <property type="nucleotide sequence ID" value="NZ_JAVRFD010000021.1"/>
</dbReference>
<dbReference type="Gene3D" id="1.10.10.10">
    <property type="entry name" value="Winged helix-like DNA-binding domain superfamily/Winged helix DNA-binding domain"/>
    <property type="match status" value="1"/>
</dbReference>
<feature type="region of interest" description="Disordered" evidence="2">
    <location>
        <begin position="460"/>
        <end position="489"/>
    </location>
</feature>
<sequence>MPYVLWQATGVPWPDRIGSWQDLGERVMQPITDPIIIDLLAMVGWVCWAAFACSILKEVAWYAGHVPQLLRDRTAHTAHLEALSVQRMLAALCIGTLVLALASLWRPYSAHAHPHAVSGDLRAHVASTAPVHPAASSETERPSMREARDAESRRVEYTVADGDTLWAIAEAHLGDPLKWPRIYALNKTRVQSDGGRLSDPDRITPGWQLAIPVTPSASSPRPPAPPTPPAASAKPSSPSTSAEDVPAQPTPGLNPRREAESRATSDQAASHARPGPVAITVGTASIIGITSAAGILAALRFFRFYQNRSRRPGPDAQVPPLSPVIEKAVMAASEAALPRPTDADPKTLITRRSPPAPPQPASTVTIGTANTAEVPLDTLARPGGCSWTGPGTEAAARALLTGILTAAERQRPGTPKVKGVLTQDLADRLLPGMPPKFSALTLTDDLEHAIHRAEEHLIAHAHHQRDTQDTENEPATTKTREEEDRGPGSLVLLAQPDAAHAGRLTALADRNTHGALIVLTLGALPGATSWHIAHDGSATQQTPTGGQLDDLQLFHLAPQAGRDVLEVLLTAHDERPRLRMVPGARAAPPSPASLEQDTAEESDDEPPAAGPDPAEPVNPEEPQQAKPVQLNVLGPVTLHVQGNPEPVGGGLRDEVREFLALLAAHPTGLIADDIARNLRLSEDPDQVARDLKNLRRAVRRVLRAATGQSRAEFIQLHGELHKLNPGMIETDLAAFTQALHEAATTTHTPQRLSALRRAAEQYHGPFAHGGDYPWGDSVRESLASKAADAVAVLAHHAEHTGTRQDADDALALLDKAIALSPTHERLYQHAIRLHQAAGRHDTARHTFTLLERNLKELGLEPDPATRALLTTRTRTAHLG</sequence>
<feature type="region of interest" description="Disordered" evidence="2">
    <location>
        <begin position="338"/>
        <end position="364"/>
    </location>
</feature>
<keyword evidence="3" id="KW-0812">Transmembrane</keyword>
<evidence type="ECO:0000256" key="3">
    <source>
        <dbReference type="SAM" id="Phobius"/>
    </source>
</evidence>
<dbReference type="InterPro" id="IPR005158">
    <property type="entry name" value="BTAD"/>
</dbReference>
<dbReference type="CDD" id="cd00118">
    <property type="entry name" value="LysM"/>
    <property type="match status" value="1"/>
</dbReference>
<feature type="domain" description="LysM" evidence="4">
    <location>
        <begin position="155"/>
        <end position="211"/>
    </location>
</feature>
<dbReference type="SUPFAM" id="SSF48452">
    <property type="entry name" value="TPR-like"/>
    <property type="match status" value="1"/>
</dbReference>
<feature type="compositionally biased region" description="Basic and acidic residues" evidence="2">
    <location>
        <begin position="138"/>
        <end position="152"/>
    </location>
</feature>
<accession>A0ABU2XP60</accession>
<feature type="compositionally biased region" description="Low complexity" evidence="2">
    <location>
        <begin position="230"/>
        <end position="242"/>
    </location>
</feature>
<feature type="transmembrane region" description="Helical" evidence="3">
    <location>
        <begin position="35"/>
        <end position="56"/>
    </location>
</feature>
<keyword evidence="3" id="KW-0472">Membrane</keyword>
<dbReference type="InterPro" id="IPR051677">
    <property type="entry name" value="AfsR-DnrI-RedD_regulator"/>
</dbReference>
<organism evidence="5 6">
    <name type="scientific">Streptomyces lonegramiae</name>
    <dbReference type="NCBI Taxonomy" id="3075524"/>
    <lineage>
        <taxon>Bacteria</taxon>
        <taxon>Bacillati</taxon>
        <taxon>Actinomycetota</taxon>
        <taxon>Actinomycetes</taxon>
        <taxon>Kitasatosporales</taxon>
        <taxon>Streptomycetaceae</taxon>
        <taxon>Streptomyces</taxon>
    </lineage>
</organism>
<dbReference type="PROSITE" id="PS51782">
    <property type="entry name" value="LYSM"/>
    <property type="match status" value="1"/>
</dbReference>
<reference evidence="5" key="1">
    <citation type="submission" date="2024-05" db="EMBL/GenBank/DDBJ databases">
        <title>30 novel species of actinomycetes from the DSMZ collection.</title>
        <authorList>
            <person name="Nouioui I."/>
        </authorList>
    </citation>
    <scope>NUCLEOTIDE SEQUENCE</scope>
    <source>
        <strain evidence="5">DSM 41529</strain>
    </source>
</reference>
<dbReference type="InterPro" id="IPR036779">
    <property type="entry name" value="LysM_dom_sf"/>
</dbReference>
<keyword evidence="3" id="KW-1133">Transmembrane helix</keyword>
<dbReference type="PANTHER" id="PTHR35807">
    <property type="entry name" value="TRANSCRIPTIONAL REGULATOR REDD-RELATED"/>
    <property type="match status" value="1"/>
</dbReference>
<dbReference type="InterPro" id="IPR011990">
    <property type="entry name" value="TPR-like_helical_dom_sf"/>
</dbReference>
<dbReference type="Pfam" id="PF01476">
    <property type="entry name" value="LysM"/>
    <property type="match status" value="1"/>
</dbReference>
<protein>
    <submittedName>
        <fullName evidence="5">BTAD domain-containing putative transcriptional regulator</fullName>
    </submittedName>
</protein>
<dbReference type="InterPro" id="IPR018392">
    <property type="entry name" value="LysM"/>
</dbReference>
<evidence type="ECO:0000259" key="4">
    <source>
        <dbReference type="PROSITE" id="PS51782"/>
    </source>
</evidence>
<name>A0ABU2XP60_9ACTN</name>
<dbReference type="SMART" id="SM00257">
    <property type="entry name" value="LysM"/>
    <property type="match status" value="1"/>
</dbReference>
<evidence type="ECO:0000313" key="6">
    <source>
        <dbReference type="Proteomes" id="UP001180754"/>
    </source>
</evidence>
<evidence type="ECO:0000256" key="2">
    <source>
        <dbReference type="SAM" id="MobiDB-lite"/>
    </source>
</evidence>
<proteinExistence type="predicted"/>
<evidence type="ECO:0000313" key="5">
    <source>
        <dbReference type="EMBL" id="MDT0547715.1"/>
    </source>
</evidence>
<evidence type="ECO:0000256" key="1">
    <source>
        <dbReference type="ARBA" id="ARBA00023012"/>
    </source>
</evidence>
<dbReference type="Pfam" id="PF03704">
    <property type="entry name" value="BTAD"/>
    <property type="match status" value="1"/>
</dbReference>
<keyword evidence="1" id="KW-0902">Two-component regulatory system</keyword>
<feature type="region of interest" description="Disordered" evidence="2">
    <location>
        <begin position="190"/>
        <end position="274"/>
    </location>
</feature>
<dbReference type="Proteomes" id="UP001180754">
    <property type="component" value="Unassembled WGS sequence"/>
</dbReference>
<dbReference type="InterPro" id="IPR036388">
    <property type="entry name" value="WH-like_DNA-bd_sf"/>
</dbReference>
<feature type="transmembrane region" description="Helical" evidence="3">
    <location>
        <begin position="277"/>
        <end position="302"/>
    </location>
</feature>
<comment type="caution">
    <text evidence="5">The sequence shown here is derived from an EMBL/GenBank/DDBJ whole genome shotgun (WGS) entry which is preliminary data.</text>
</comment>
<dbReference type="Gene3D" id="3.10.350.10">
    <property type="entry name" value="LysM domain"/>
    <property type="match status" value="1"/>
</dbReference>